<protein>
    <submittedName>
        <fullName evidence="2">Uncharacterized protein</fullName>
    </submittedName>
</protein>
<evidence type="ECO:0000256" key="1">
    <source>
        <dbReference type="SAM" id="MobiDB-lite"/>
    </source>
</evidence>
<reference evidence="2" key="2">
    <citation type="journal article" date="2023" name="IMA Fungus">
        <title>Comparative genomic study of the Penicillium genus elucidates a diverse pangenome and 15 lateral gene transfer events.</title>
        <authorList>
            <person name="Petersen C."/>
            <person name="Sorensen T."/>
            <person name="Nielsen M.R."/>
            <person name="Sondergaard T.E."/>
            <person name="Sorensen J.L."/>
            <person name="Fitzpatrick D.A."/>
            <person name="Frisvad J.C."/>
            <person name="Nielsen K.L."/>
        </authorList>
    </citation>
    <scope>NUCLEOTIDE SEQUENCE</scope>
    <source>
        <strain evidence="2">IBT 21472</strain>
    </source>
</reference>
<reference evidence="2" key="1">
    <citation type="submission" date="2022-12" db="EMBL/GenBank/DDBJ databases">
        <authorList>
            <person name="Petersen C."/>
        </authorList>
    </citation>
    <scope>NUCLEOTIDE SEQUENCE</scope>
    <source>
        <strain evidence="2">IBT 21472</strain>
    </source>
</reference>
<proteinExistence type="predicted"/>
<feature type="compositionally biased region" description="Basic residues" evidence="1">
    <location>
        <begin position="342"/>
        <end position="352"/>
    </location>
</feature>
<dbReference type="Proteomes" id="UP001147746">
    <property type="component" value="Unassembled WGS sequence"/>
</dbReference>
<dbReference type="AlphaFoldDB" id="A0A9W9PZZ1"/>
<feature type="region of interest" description="Disordered" evidence="1">
    <location>
        <begin position="300"/>
        <end position="371"/>
    </location>
</feature>
<evidence type="ECO:0000313" key="2">
    <source>
        <dbReference type="EMBL" id="KAJ5321256.1"/>
    </source>
</evidence>
<comment type="caution">
    <text evidence="2">The sequence shown here is derived from an EMBL/GenBank/DDBJ whole genome shotgun (WGS) entry which is preliminary data.</text>
</comment>
<sequence>MHPYLGYPICDQFVKRAIQSSTNDEVRSVNVLYTKWYDMSGDCDLFVETAAEKELLIYHEDSWLLFVDNAYSARIKNRNPPPERSFSPHRPLDPWIHHCHFFRMTWVLGDGPYKGKPSLLFTEMNDILGGHSNERLANVKLKDVEVDPYCGDAIIHASEEDVDLLVNLSQLWVDTLERDEEIEMQSKYGHVEKTSKHREISPGRTVKFNLRIRWHCPDPPYKKYDTRGIKHAHICEMLHTALKMTDSPSLAAIWVIAVNIKWKSGDVDVVTSDRDGERAVKFAHLWFPHLIQGDAAQVPGIYTPQSQTPSKGFGRRRSNASKRNLEDVSASQTNLWRSQSKSAKRKRQKIRSQQRAQEEQESQAPQMNVVA</sequence>
<gene>
    <name evidence="2" type="ORF">N7476_004258</name>
</gene>
<dbReference type="EMBL" id="JAPZBO010000003">
    <property type="protein sequence ID" value="KAJ5321256.1"/>
    <property type="molecule type" value="Genomic_DNA"/>
</dbReference>
<accession>A0A9W9PZZ1</accession>
<name>A0A9W9PZZ1_9EURO</name>
<keyword evidence="3" id="KW-1185">Reference proteome</keyword>
<organism evidence="2 3">
    <name type="scientific">Penicillium atrosanguineum</name>
    <dbReference type="NCBI Taxonomy" id="1132637"/>
    <lineage>
        <taxon>Eukaryota</taxon>
        <taxon>Fungi</taxon>
        <taxon>Dikarya</taxon>
        <taxon>Ascomycota</taxon>
        <taxon>Pezizomycotina</taxon>
        <taxon>Eurotiomycetes</taxon>
        <taxon>Eurotiomycetidae</taxon>
        <taxon>Eurotiales</taxon>
        <taxon>Aspergillaceae</taxon>
        <taxon>Penicillium</taxon>
    </lineage>
</organism>
<evidence type="ECO:0000313" key="3">
    <source>
        <dbReference type="Proteomes" id="UP001147746"/>
    </source>
</evidence>